<protein>
    <submittedName>
        <fullName evidence="2">Uncharacterized protein</fullName>
    </submittedName>
</protein>
<keyword evidence="1" id="KW-1133">Transmembrane helix</keyword>
<evidence type="ECO:0000313" key="2">
    <source>
        <dbReference type="EMBL" id="GLZ81852.1"/>
    </source>
</evidence>
<accession>A0A9W6ST47</accession>
<dbReference type="EMBL" id="BSTX01000008">
    <property type="protein sequence ID" value="GLZ81852.1"/>
    <property type="molecule type" value="Genomic_DNA"/>
</dbReference>
<gene>
    <name evidence="2" type="ORF">Afil01_66590</name>
</gene>
<dbReference type="Proteomes" id="UP001165079">
    <property type="component" value="Unassembled WGS sequence"/>
</dbReference>
<name>A0A9W6ST47_9ACTN</name>
<evidence type="ECO:0000313" key="3">
    <source>
        <dbReference type="Proteomes" id="UP001165079"/>
    </source>
</evidence>
<sequence length="142" mass="14942">MSTTRTKPARQAESPLSLRLAGAALVAAAALVFAVIEAFLVPLRVRGPFAVTVGMDGALIPVSAFIAIVVNTGLPFLAAWLTEKRAAVLIPGIVWFVVTVPMTMRTSDGDLVISDMWTGYALLLGGAVSVVISAYIAFTRRP</sequence>
<feature type="transmembrane region" description="Helical" evidence="1">
    <location>
        <begin position="60"/>
        <end position="79"/>
    </location>
</feature>
<comment type="caution">
    <text evidence="2">The sequence shown here is derived from an EMBL/GenBank/DDBJ whole genome shotgun (WGS) entry which is preliminary data.</text>
</comment>
<keyword evidence="1" id="KW-0812">Transmembrane</keyword>
<keyword evidence="1" id="KW-0472">Membrane</keyword>
<proteinExistence type="predicted"/>
<keyword evidence="3" id="KW-1185">Reference proteome</keyword>
<organism evidence="2 3">
    <name type="scientific">Actinorhabdospora filicis</name>
    <dbReference type="NCBI Taxonomy" id="1785913"/>
    <lineage>
        <taxon>Bacteria</taxon>
        <taxon>Bacillati</taxon>
        <taxon>Actinomycetota</taxon>
        <taxon>Actinomycetes</taxon>
        <taxon>Micromonosporales</taxon>
        <taxon>Micromonosporaceae</taxon>
        <taxon>Actinorhabdospora</taxon>
    </lineage>
</organism>
<reference evidence="2" key="1">
    <citation type="submission" date="2023-03" db="EMBL/GenBank/DDBJ databases">
        <title>Actinorhabdospora filicis NBRC 111898.</title>
        <authorList>
            <person name="Ichikawa N."/>
            <person name="Sato H."/>
            <person name="Tonouchi N."/>
        </authorList>
    </citation>
    <scope>NUCLEOTIDE SEQUENCE</scope>
    <source>
        <strain evidence="2">NBRC 111898</strain>
    </source>
</reference>
<dbReference type="RefSeq" id="WP_285667420.1">
    <property type="nucleotide sequence ID" value="NZ_BSTX01000008.1"/>
</dbReference>
<dbReference type="AlphaFoldDB" id="A0A9W6ST47"/>
<feature type="transmembrane region" description="Helical" evidence="1">
    <location>
        <begin position="116"/>
        <end position="138"/>
    </location>
</feature>
<evidence type="ECO:0000256" key="1">
    <source>
        <dbReference type="SAM" id="Phobius"/>
    </source>
</evidence>
<feature type="transmembrane region" description="Helical" evidence="1">
    <location>
        <begin position="86"/>
        <end position="104"/>
    </location>
</feature>
<feature type="transmembrane region" description="Helical" evidence="1">
    <location>
        <begin position="20"/>
        <end position="40"/>
    </location>
</feature>